<dbReference type="Proteomes" id="UP001277761">
    <property type="component" value="Unassembled WGS sequence"/>
</dbReference>
<dbReference type="InterPro" id="IPR029068">
    <property type="entry name" value="Glyas_Bleomycin-R_OHBP_Dase"/>
</dbReference>
<evidence type="ECO:0000313" key="3">
    <source>
        <dbReference type="Proteomes" id="UP001277761"/>
    </source>
</evidence>
<gene>
    <name evidence="2" type="ORF">SK069_08985</name>
</gene>
<dbReference type="PROSITE" id="PS51819">
    <property type="entry name" value="VOC"/>
    <property type="match status" value="1"/>
</dbReference>
<name>A0ABU4VJV4_9ACTN</name>
<dbReference type="InterPro" id="IPR037523">
    <property type="entry name" value="VOC_core"/>
</dbReference>
<organism evidence="2 3">
    <name type="scientific">Patulibacter brassicae</name>
    <dbReference type="NCBI Taxonomy" id="1705717"/>
    <lineage>
        <taxon>Bacteria</taxon>
        <taxon>Bacillati</taxon>
        <taxon>Actinomycetota</taxon>
        <taxon>Thermoleophilia</taxon>
        <taxon>Solirubrobacterales</taxon>
        <taxon>Patulibacteraceae</taxon>
        <taxon>Patulibacter</taxon>
    </lineage>
</organism>
<comment type="caution">
    <text evidence="2">The sequence shown here is derived from an EMBL/GenBank/DDBJ whole genome shotgun (WGS) entry which is preliminary data.</text>
</comment>
<dbReference type="RefSeq" id="WP_319953879.1">
    <property type="nucleotide sequence ID" value="NZ_JAXAVX010000003.1"/>
</dbReference>
<proteinExistence type="predicted"/>
<reference evidence="2 3" key="1">
    <citation type="submission" date="2023-11" db="EMBL/GenBank/DDBJ databases">
        <authorList>
            <person name="Xu M."/>
            <person name="Jiang T."/>
        </authorList>
    </citation>
    <scope>NUCLEOTIDE SEQUENCE [LARGE SCALE GENOMIC DNA]</scope>
    <source>
        <strain evidence="2 3">SD</strain>
    </source>
</reference>
<protein>
    <submittedName>
        <fullName evidence="2">VOC family protein</fullName>
    </submittedName>
</protein>
<dbReference type="SUPFAM" id="SSF54593">
    <property type="entry name" value="Glyoxalase/Bleomycin resistance protein/Dihydroxybiphenyl dioxygenase"/>
    <property type="match status" value="1"/>
</dbReference>
<dbReference type="EMBL" id="JAXAVX010000003">
    <property type="protein sequence ID" value="MDX8151725.1"/>
    <property type="molecule type" value="Genomic_DNA"/>
</dbReference>
<feature type="domain" description="VOC" evidence="1">
    <location>
        <begin position="5"/>
        <end position="124"/>
    </location>
</feature>
<accession>A0ABU4VJV4</accession>
<dbReference type="InterPro" id="IPR004360">
    <property type="entry name" value="Glyas_Fos-R_dOase_dom"/>
</dbReference>
<sequence length="124" mass="13326">MLRHSAAFSGYSIDDVDAATRFYGTALGLRVLPDDAMPGILELDAGGRGVLLYAKDDHVPATFTVLNFPVVDIEATVRGLAERGVTFERYDAMDQDDLGIHRGGGPLIAWFTDPAGNVLSVMEV</sequence>
<dbReference type="Gene3D" id="3.10.180.10">
    <property type="entry name" value="2,3-Dihydroxybiphenyl 1,2-Dioxygenase, domain 1"/>
    <property type="match status" value="1"/>
</dbReference>
<keyword evidence="3" id="KW-1185">Reference proteome</keyword>
<evidence type="ECO:0000259" key="1">
    <source>
        <dbReference type="PROSITE" id="PS51819"/>
    </source>
</evidence>
<dbReference type="Pfam" id="PF00903">
    <property type="entry name" value="Glyoxalase"/>
    <property type="match status" value="1"/>
</dbReference>
<evidence type="ECO:0000313" key="2">
    <source>
        <dbReference type="EMBL" id="MDX8151725.1"/>
    </source>
</evidence>